<dbReference type="Proteomes" id="UP000594014">
    <property type="component" value="Chromosome"/>
</dbReference>
<reference evidence="1" key="1">
    <citation type="submission" date="2019-08" db="EMBL/GenBank/DDBJ databases">
        <title>Genome sequence of Clostridiales bacterium MT110.</title>
        <authorList>
            <person name="Cao J."/>
        </authorList>
    </citation>
    <scope>NUCLEOTIDE SEQUENCE</scope>
    <source>
        <strain evidence="1">MT110</strain>
    </source>
</reference>
<organism evidence="1 2">
    <name type="scientific">Anoxybacterium hadale</name>
    <dbReference type="NCBI Taxonomy" id="3408580"/>
    <lineage>
        <taxon>Bacteria</taxon>
        <taxon>Bacillati</taxon>
        <taxon>Bacillota</taxon>
        <taxon>Clostridia</taxon>
        <taxon>Peptostreptococcales</taxon>
        <taxon>Anaerovoracaceae</taxon>
        <taxon>Anoxybacterium</taxon>
    </lineage>
</organism>
<dbReference type="EMBL" id="CP042469">
    <property type="protein sequence ID" value="QOX64201.1"/>
    <property type="molecule type" value="Genomic_DNA"/>
</dbReference>
<proteinExistence type="predicted"/>
<protein>
    <submittedName>
        <fullName evidence="1">Uncharacterized protein</fullName>
    </submittedName>
</protein>
<evidence type="ECO:0000313" key="1">
    <source>
        <dbReference type="EMBL" id="QOX64201.1"/>
    </source>
</evidence>
<evidence type="ECO:0000313" key="2">
    <source>
        <dbReference type="Proteomes" id="UP000594014"/>
    </source>
</evidence>
<accession>A0ACD1ADE8</accession>
<gene>
    <name evidence="1" type="ORF">FRZ06_13065</name>
</gene>
<sequence length="62" mass="7506">MMRKKEAELIFNQEYLPSIGEEDVTSISSEWTKYLGWLFDQQIINLKQLESWNKPHRYNSKL</sequence>
<keyword evidence="2" id="KW-1185">Reference proteome</keyword>
<name>A0ACD1ADE8_9FIRM</name>